<reference evidence="5" key="1">
    <citation type="journal article" date="2020" name="Stud. Mycol.">
        <title>101 Dothideomycetes genomes: a test case for predicting lifestyles and emergence of pathogens.</title>
        <authorList>
            <person name="Haridas S."/>
            <person name="Albert R."/>
            <person name="Binder M."/>
            <person name="Bloem J."/>
            <person name="Labutti K."/>
            <person name="Salamov A."/>
            <person name="Andreopoulos B."/>
            <person name="Baker S."/>
            <person name="Barry K."/>
            <person name="Bills G."/>
            <person name="Bluhm B."/>
            <person name="Cannon C."/>
            <person name="Castanera R."/>
            <person name="Culley D."/>
            <person name="Daum C."/>
            <person name="Ezra D."/>
            <person name="Gonzalez J."/>
            <person name="Henrissat B."/>
            <person name="Kuo A."/>
            <person name="Liang C."/>
            <person name="Lipzen A."/>
            <person name="Lutzoni F."/>
            <person name="Magnuson J."/>
            <person name="Mondo S."/>
            <person name="Nolan M."/>
            <person name="Ohm R."/>
            <person name="Pangilinan J."/>
            <person name="Park H.-J."/>
            <person name="Ramirez L."/>
            <person name="Alfaro M."/>
            <person name="Sun H."/>
            <person name="Tritt A."/>
            <person name="Yoshinaga Y."/>
            <person name="Zwiers L.-H."/>
            <person name="Turgeon B."/>
            <person name="Goodwin S."/>
            <person name="Spatafora J."/>
            <person name="Crous P."/>
            <person name="Grigoriev I."/>
        </authorList>
    </citation>
    <scope>NUCLEOTIDE SEQUENCE</scope>
    <source>
        <strain evidence="5">HMLAC05119</strain>
    </source>
</reference>
<feature type="domain" description="Peptidase S33 tripeptidyl aminopeptidase-like C-terminal" evidence="4">
    <location>
        <begin position="336"/>
        <end position="441"/>
    </location>
</feature>
<keyword evidence="3" id="KW-0732">Signal</keyword>
<dbReference type="Pfam" id="PF08386">
    <property type="entry name" value="Abhydrolase_4"/>
    <property type="match status" value="1"/>
</dbReference>
<evidence type="ECO:0000256" key="2">
    <source>
        <dbReference type="ARBA" id="ARBA00022801"/>
    </source>
</evidence>
<dbReference type="Proteomes" id="UP000800096">
    <property type="component" value="Unassembled WGS sequence"/>
</dbReference>
<evidence type="ECO:0000256" key="3">
    <source>
        <dbReference type="SAM" id="SignalP"/>
    </source>
</evidence>
<dbReference type="SUPFAM" id="SSF53474">
    <property type="entry name" value="alpha/beta-Hydrolases"/>
    <property type="match status" value="1"/>
</dbReference>
<evidence type="ECO:0000313" key="6">
    <source>
        <dbReference type="Proteomes" id="UP000800096"/>
    </source>
</evidence>
<dbReference type="InterPro" id="IPR013595">
    <property type="entry name" value="Pept_S33_TAP-like_C"/>
</dbReference>
<dbReference type="PANTHER" id="PTHR43248">
    <property type="entry name" value="2-SUCCINYL-6-HYDROXY-2,4-CYCLOHEXADIENE-1-CARBOXYLATE SYNTHASE"/>
    <property type="match status" value="1"/>
</dbReference>
<evidence type="ECO:0000313" key="5">
    <source>
        <dbReference type="EMBL" id="KAF1921698.1"/>
    </source>
</evidence>
<dbReference type="AlphaFoldDB" id="A0A6A5R3G2"/>
<sequence>MVNPCFVLNLATFLTSLGTDNNLVGFDPRGVRNSGPNLSCFPNGELGTSRFYHDIDAPIDYSDEKSYARAFERAAAFGDFCTKAHSAPNDTAKYANTVATVNDMRHYTELLAESKGQEPGKSKLWYYGLSYGTVLGTTFASLFPSRVLSPNFFPVGRIAVDGVVDAEDYYQGKWIANVAESDESFRYFFQVCYAAGEGGNCSFWADSPAAIEARFEAIVNDIEIRPIPVAIDTPAIVTASDLKAYSLQIPYSPLESFPTFADMLVELEQRNGTSLAYLLQIGRRFHDDCEAAMPEWYEDVEPRQFIACIDANDRYNLSTFDAWVQHTDTVVNMTRYFGEAWAPATSINCRKLNIKAPTSQVFEGYPSASKTSNPLFFLSTILDPVTPLRSAEKMTKRFGGASLLIQNSVGHTTIVSASECTSGYLRNYFDDGSLPEYGTHCEADQVPFGIRK</sequence>
<keyword evidence="6" id="KW-1185">Reference proteome</keyword>
<dbReference type="Gene3D" id="3.40.50.1820">
    <property type="entry name" value="alpha/beta hydrolase"/>
    <property type="match status" value="1"/>
</dbReference>
<gene>
    <name evidence="5" type="ORF">BDU57DRAFT_563789</name>
</gene>
<name>A0A6A5R3G2_AMPQU</name>
<feature type="chain" id="PRO_5025583881" evidence="3">
    <location>
        <begin position="19"/>
        <end position="452"/>
    </location>
</feature>
<dbReference type="OrthoDB" id="425534at2759"/>
<keyword evidence="2" id="KW-0378">Hydrolase</keyword>
<organism evidence="5 6">
    <name type="scientific">Ampelomyces quisqualis</name>
    <name type="common">Powdery mildew agent</name>
    <dbReference type="NCBI Taxonomy" id="50730"/>
    <lineage>
        <taxon>Eukaryota</taxon>
        <taxon>Fungi</taxon>
        <taxon>Dikarya</taxon>
        <taxon>Ascomycota</taxon>
        <taxon>Pezizomycotina</taxon>
        <taxon>Dothideomycetes</taxon>
        <taxon>Pleosporomycetidae</taxon>
        <taxon>Pleosporales</taxon>
        <taxon>Pleosporineae</taxon>
        <taxon>Phaeosphaeriaceae</taxon>
        <taxon>Ampelomyces</taxon>
    </lineage>
</organism>
<feature type="signal peptide" evidence="3">
    <location>
        <begin position="1"/>
        <end position="18"/>
    </location>
</feature>
<comment type="similarity">
    <text evidence="1">Belongs to the peptidase S33 family.</text>
</comment>
<protein>
    <submittedName>
        <fullName evidence="5">TAP-like protein-domain-containing protein</fullName>
    </submittedName>
</protein>
<accession>A0A6A5R3G2</accession>
<dbReference type="PANTHER" id="PTHR43248:SF25">
    <property type="entry name" value="AB HYDROLASE-1 DOMAIN-CONTAINING PROTEIN-RELATED"/>
    <property type="match status" value="1"/>
</dbReference>
<evidence type="ECO:0000259" key="4">
    <source>
        <dbReference type="Pfam" id="PF08386"/>
    </source>
</evidence>
<proteinExistence type="inferred from homology"/>
<dbReference type="EMBL" id="ML979132">
    <property type="protein sequence ID" value="KAF1921698.1"/>
    <property type="molecule type" value="Genomic_DNA"/>
</dbReference>
<dbReference type="InterPro" id="IPR051601">
    <property type="entry name" value="Serine_prot/Carboxylest_S33"/>
</dbReference>
<dbReference type="GO" id="GO:0016787">
    <property type="term" value="F:hydrolase activity"/>
    <property type="evidence" value="ECO:0007669"/>
    <property type="project" value="UniProtKB-KW"/>
</dbReference>
<evidence type="ECO:0000256" key="1">
    <source>
        <dbReference type="ARBA" id="ARBA00010088"/>
    </source>
</evidence>
<dbReference type="InterPro" id="IPR029058">
    <property type="entry name" value="AB_hydrolase_fold"/>
</dbReference>